<dbReference type="InterPro" id="IPR029063">
    <property type="entry name" value="SAM-dependent_MTases_sf"/>
</dbReference>
<dbReference type="CDD" id="cd02440">
    <property type="entry name" value="AdoMet_MTases"/>
    <property type="match status" value="1"/>
</dbReference>
<dbReference type="EMBL" id="JABEXW010000208">
    <property type="protein sequence ID" value="KAF4968109.1"/>
    <property type="molecule type" value="Genomic_DNA"/>
</dbReference>
<dbReference type="PANTHER" id="PTHR43591">
    <property type="entry name" value="METHYLTRANSFERASE"/>
    <property type="match status" value="1"/>
</dbReference>
<accession>A0A8H4U270</accession>
<dbReference type="GO" id="GO:0008168">
    <property type="term" value="F:methyltransferase activity"/>
    <property type="evidence" value="ECO:0007669"/>
    <property type="project" value="TreeGrafter"/>
</dbReference>
<dbReference type="Proteomes" id="UP000622797">
    <property type="component" value="Unassembled WGS sequence"/>
</dbReference>
<organism evidence="2 3">
    <name type="scientific">Fusarium sarcochroum</name>
    <dbReference type="NCBI Taxonomy" id="1208366"/>
    <lineage>
        <taxon>Eukaryota</taxon>
        <taxon>Fungi</taxon>
        <taxon>Dikarya</taxon>
        <taxon>Ascomycota</taxon>
        <taxon>Pezizomycotina</taxon>
        <taxon>Sordariomycetes</taxon>
        <taxon>Hypocreomycetidae</taxon>
        <taxon>Hypocreales</taxon>
        <taxon>Nectriaceae</taxon>
        <taxon>Fusarium</taxon>
        <taxon>Fusarium lateritium species complex</taxon>
    </lineage>
</organism>
<dbReference type="PANTHER" id="PTHR43591:SF10">
    <property type="entry name" value="ABC TRANSMEMBRANE TYPE-1 DOMAIN-CONTAINING PROTEIN-RELATED"/>
    <property type="match status" value="1"/>
</dbReference>
<comment type="similarity">
    <text evidence="1">Belongs to the methyltransferase superfamily. LaeA methyltransferase family.</text>
</comment>
<dbReference type="Pfam" id="PF13489">
    <property type="entry name" value="Methyltransf_23"/>
    <property type="match status" value="1"/>
</dbReference>
<keyword evidence="3" id="KW-1185">Reference proteome</keyword>
<evidence type="ECO:0000256" key="1">
    <source>
        <dbReference type="ARBA" id="ARBA00038158"/>
    </source>
</evidence>
<comment type="caution">
    <text evidence="2">The sequence shown here is derived from an EMBL/GenBank/DDBJ whole genome shotgun (WGS) entry which is preliminary data.</text>
</comment>
<dbReference type="Gene3D" id="3.40.50.150">
    <property type="entry name" value="Vaccinia Virus protein VP39"/>
    <property type="match status" value="1"/>
</dbReference>
<proteinExistence type="inferred from homology"/>
<evidence type="ECO:0008006" key="4">
    <source>
        <dbReference type="Google" id="ProtNLM"/>
    </source>
</evidence>
<gene>
    <name evidence="2" type="ORF">FSARC_4470</name>
</gene>
<sequence length="355" mass="40023">MATEQSQPVLTPDEAPLTTQPLHSVAHWEQLTAAAEAGGTDADSVISSSPTESTASITSSILSYRTIHGRTFHSELGNTEYWASNDERQNESMDIVHHFLCLLLDDKLYLAPLSRNIQAALDIGTGTGIWAIDFADEFAGAKVVGTDISPIQPSWVPPNLEFFIDDCTQQWTFEPGSFDFVHIRYLYGSIKDWSTLFKEAFRVCRPGGWVESHEASAMMESDDNTVSDSSAMHEWGKFFIEGGKKMGQPFTIVEDNLQRKYMREAGLINIQQIDHKIPIGGWAKDRKLKEIGRYVLAALEADFEGYVLYMASQLLEWSMNEVEVYCAQLRRELRSGTNHPFFRYRVVYGQKPDLS</sequence>
<dbReference type="OrthoDB" id="2013972at2759"/>
<reference evidence="2" key="2">
    <citation type="submission" date="2020-05" db="EMBL/GenBank/DDBJ databases">
        <authorList>
            <person name="Kim H.-S."/>
            <person name="Proctor R.H."/>
            <person name="Brown D.W."/>
        </authorList>
    </citation>
    <scope>NUCLEOTIDE SEQUENCE</scope>
    <source>
        <strain evidence="2">NRRL 20472</strain>
    </source>
</reference>
<dbReference type="SUPFAM" id="SSF53335">
    <property type="entry name" value="S-adenosyl-L-methionine-dependent methyltransferases"/>
    <property type="match status" value="1"/>
</dbReference>
<protein>
    <recommendedName>
        <fullName evidence="4">Methyltransferase</fullName>
    </recommendedName>
</protein>
<evidence type="ECO:0000313" key="3">
    <source>
        <dbReference type="Proteomes" id="UP000622797"/>
    </source>
</evidence>
<dbReference type="AlphaFoldDB" id="A0A8H4U270"/>
<name>A0A8H4U270_9HYPO</name>
<evidence type="ECO:0000313" key="2">
    <source>
        <dbReference type="EMBL" id="KAF4968109.1"/>
    </source>
</evidence>
<reference evidence="2" key="1">
    <citation type="journal article" date="2020" name="BMC Genomics">
        <title>Correction to: Identification and distribution of gene clusters required for synthesis of sphingolipid metabolism inhibitors in diverse species of the filamentous fungus Fusarium.</title>
        <authorList>
            <person name="Kim H.S."/>
            <person name="Lohmar J.M."/>
            <person name="Busman M."/>
            <person name="Brown D.W."/>
            <person name="Naumann T.A."/>
            <person name="Divon H.H."/>
            <person name="Lysoe E."/>
            <person name="Uhlig S."/>
            <person name="Proctor R.H."/>
        </authorList>
    </citation>
    <scope>NUCLEOTIDE SEQUENCE</scope>
    <source>
        <strain evidence="2">NRRL 20472</strain>
    </source>
</reference>